<keyword evidence="2" id="KW-1185">Reference proteome</keyword>
<dbReference type="HOGENOM" id="CLU_2813855_0_0_1"/>
<organism evidence="1 2">
    <name type="scientific">Rozella allomycis (strain CSF55)</name>
    <dbReference type="NCBI Taxonomy" id="988480"/>
    <lineage>
        <taxon>Eukaryota</taxon>
        <taxon>Fungi</taxon>
        <taxon>Fungi incertae sedis</taxon>
        <taxon>Cryptomycota</taxon>
        <taxon>Cryptomycota incertae sedis</taxon>
        <taxon>Rozella</taxon>
    </lineage>
</organism>
<accession>A0A075AR61</accession>
<gene>
    <name evidence="1" type="ORF">O9G_001511</name>
</gene>
<protein>
    <submittedName>
        <fullName evidence="1">Uncharacterized protein</fullName>
    </submittedName>
</protein>
<dbReference type="EMBL" id="KE561324">
    <property type="protein sequence ID" value="EPZ31037.1"/>
    <property type="molecule type" value="Genomic_DNA"/>
</dbReference>
<sequence length="67" mass="7800">MEKIKIECKILEEPFKAEIEVKGKEDLRSSLLKSQHLINQYLTICMEKIGESKEQKETDSSNEDDVE</sequence>
<evidence type="ECO:0000313" key="1">
    <source>
        <dbReference type="EMBL" id="EPZ31037.1"/>
    </source>
</evidence>
<evidence type="ECO:0000313" key="2">
    <source>
        <dbReference type="Proteomes" id="UP000030755"/>
    </source>
</evidence>
<dbReference type="Proteomes" id="UP000030755">
    <property type="component" value="Unassembled WGS sequence"/>
</dbReference>
<name>A0A075AR61_ROZAC</name>
<dbReference type="AlphaFoldDB" id="A0A075AR61"/>
<reference evidence="1 2" key="1">
    <citation type="journal article" date="2013" name="Curr. Biol.">
        <title>Shared signatures of parasitism and phylogenomics unite Cryptomycota and microsporidia.</title>
        <authorList>
            <person name="James T.Y."/>
            <person name="Pelin A."/>
            <person name="Bonen L."/>
            <person name="Ahrendt S."/>
            <person name="Sain D."/>
            <person name="Corradi N."/>
            <person name="Stajich J.E."/>
        </authorList>
    </citation>
    <scope>NUCLEOTIDE SEQUENCE [LARGE SCALE GENOMIC DNA]</scope>
    <source>
        <strain evidence="1 2">CSF55</strain>
    </source>
</reference>
<proteinExistence type="predicted"/>